<dbReference type="Gene3D" id="3.30.1120.10">
    <property type="match status" value="1"/>
</dbReference>
<dbReference type="PANTHER" id="PTHR42693">
    <property type="entry name" value="ARYLSULFATASE FAMILY MEMBER"/>
    <property type="match status" value="1"/>
</dbReference>
<organism evidence="5 6">
    <name type="scientific">Hymenobacter polaris</name>
    <dbReference type="NCBI Taxonomy" id="2682546"/>
    <lineage>
        <taxon>Bacteria</taxon>
        <taxon>Pseudomonadati</taxon>
        <taxon>Bacteroidota</taxon>
        <taxon>Cytophagia</taxon>
        <taxon>Cytophagales</taxon>
        <taxon>Hymenobacteraceae</taxon>
        <taxon>Hymenobacter</taxon>
    </lineage>
</organism>
<evidence type="ECO:0000256" key="2">
    <source>
        <dbReference type="ARBA" id="ARBA00022801"/>
    </source>
</evidence>
<evidence type="ECO:0000313" key="5">
    <source>
        <dbReference type="EMBL" id="NML65836.1"/>
    </source>
</evidence>
<feature type="domain" description="Sulfatase N-terminal" evidence="4">
    <location>
        <begin position="39"/>
        <end position="362"/>
    </location>
</feature>
<dbReference type="InterPro" id="IPR017850">
    <property type="entry name" value="Alkaline_phosphatase_core_sf"/>
</dbReference>
<gene>
    <name evidence="5" type="ORF">HHL22_11535</name>
</gene>
<keyword evidence="2" id="KW-0378">Hydrolase</keyword>
<name>A0A7Y0FMS8_9BACT</name>
<protein>
    <submittedName>
        <fullName evidence="5">Sulfatase</fullName>
    </submittedName>
</protein>
<sequence length="494" mass="54208">MRYFVSYAWPRWLSVGVASLLLAGLGLAARPAPPRLARPNIILINMDDMGYGDTEPYGMTGVPTPNFNRLAREGTRFTHFNAGQPVCTASRAALLTGCYPNRVGMEGVLLPWDTRALNPQEATLAAQLRRAGYHTAMLGKWHLGNRAPYLPIHYGFDSFYGLPWSNDIWPIDRDGFSRVTDPKDMRSRFPVLTLLEGDTPVDTIRNLNDQATLTTRYTERAVRYIRAHRAGQPFFLYLAHAMPHVPLAASARFKGKSPLGTFGDVLMELDWSLGEILNALDASKLAGNTLLVVTSDNGPWLTYGDHAGSSGGLREGKQVSFEGGVRVPCLIRWPGHAAAGGISSELLTNMDLLPTLLAAAGAPLPERKIDGVSFLPYLEGKTARGPREVFYYYYDGNALQAVRYQRWKLVLPHLGGTYAQTPPGRGGTPGQKPTVSVPQALYDLAHDPAEAYDVQTLYPDVVRQLQHLAEQARADLGDDLTHQSGAGRRPPATY</sequence>
<dbReference type="PANTHER" id="PTHR42693:SF53">
    <property type="entry name" value="ENDO-4-O-SULFATASE"/>
    <property type="match status" value="1"/>
</dbReference>
<dbReference type="InterPro" id="IPR000917">
    <property type="entry name" value="Sulfatase_N"/>
</dbReference>
<feature type="region of interest" description="Disordered" evidence="3">
    <location>
        <begin position="475"/>
        <end position="494"/>
    </location>
</feature>
<dbReference type="RefSeq" id="WP_169531414.1">
    <property type="nucleotide sequence ID" value="NZ_JABBGH010000002.1"/>
</dbReference>
<dbReference type="Pfam" id="PF14707">
    <property type="entry name" value="Sulfatase_C"/>
    <property type="match status" value="1"/>
</dbReference>
<dbReference type="Proteomes" id="UP000559626">
    <property type="component" value="Unassembled WGS sequence"/>
</dbReference>
<comment type="caution">
    <text evidence="5">The sequence shown here is derived from an EMBL/GenBank/DDBJ whole genome shotgun (WGS) entry which is preliminary data.</text>
</comment>
<dbReference type="SUPFAM" id="SSF53649">
    <property type="entry name" value="Alkaline phosphatase-like"/>
    <property type="match status" value="1"/>
</dbReference>
<dbReference type="InterPro" id="IPR050738">
    <property type="entry name" value="Sulfatase"/>
</dbReference>
<evidence type="ECO:0000256" key="1">
    <source>
        <dbReference type="ARBA" id="ARBA00008779"/>
    </source>
</evidence>
<evidence type="ECO:0000256" key="3">
    <source>
        <dbReference type="SAM" id="MobiDB-lite"/>
    </source>
</evidence>
<dbReference type="CDD" id="cd16026">
    <property type="entry name" value="GALNS_like"/>
    <property type="match status" value="1"/>
</dbReference>
<dbReference type="Pfam" id="PF00884">
    <property type="entry name" value="Sulfatase"/>
    <property type="match status" value="1"/>
</dbReference>
<keyword evidence="6" id="KW-1185">Reference proteome</keyword>
<comment type="similarity">
    <text evidence="1">Belongs to the sulfatase family.</text>
</comment>
<dbReference type="Gene3D" id="3.40.720.10">
    <property type="entry name" value="Alkaline Phosphatase, subunit A"/>
    <property type="match status" value="1"/>
</dbReference>
<evidence type="ECO:0000259" key="4">
    <source>
        <dbReference type="Pfam" id="PF00884"/>
    </source>
</evidence>
<dbReference type="GO" id="GO:0004065">
    <property type="term" value="F:arylsulfatase activity"/>
    <property type="evidence" value="ECO:0007669"/>
    <property type="project" value="TreeGrafter"/>
</dbReference>
<dbReference type="AlphaFoldDB" id="A0A7Y0FMS8"/>
<reference evidence="5 6" key="1">
    <citation type="submission" date="2020-04" db="EMBL/GenBank/DDBJ databases">
        <title>Hymenobacter polaris sp. nov., isolated from Arctic soil.</title>
        <authorList>
            <person name="Dahal R.H."/>
        </authorList>
    </citation>
    <scope>NUCLEOTIDE SEQUENCE [LARGE SCALE GENOMIC DNA]</scope>
    <source>
        <strain evidence="5 6">RP-2-7</strain>
    </source>
</reference>
<accession>A0A7Y0FMS8</accession>
<proteinExistence type="inferred from homology"/>
<evidence type="ECO:0000313" key="6">
    <source>
        <dbReference type="Proteomes" id="UP000559626"/>
    </source>
</evidence>
<dbReference type="EMBL" id="JABBGH010000002">
    <property type="protein sequence ID" value="NML65836.1"/>
    <property type="molecule type" value="Genomic_DNA"/>
</dbReference>